<reference evidence="3" key="1">
    <citation type="submission" date="2017-01" db="EMBL/GenBank/DDBJ databases">
        <authorList>
            <person name="Varghese N."/>
            <person name="Submissions S."/>
        </authorList>
    </citation>
    <scope>NUCLEOTIDE SEQUENCE [LARGE SCALE GENOMIC DNA]</scope>
    <source>
        <strain evidence="3">DM9</strain>
    </source>
</reference>
<dbReference type="PANTHER" id="PTHR42760:SF40">
    <property type="entry name" value="3-OXOACYL-[ACYL-CARRIER-PROTEIN] REDUCTASE, CHLOROPLASTIC"/>
    <property type="match status" value="1"/>
</dbReference>
<proteinExistence type="inferred from homology"/>
<accession>A0A1N7AUT6</accession>
<organism evidence="2 3">
    <name type="scientific">Pontibacter lucknowensis</name>
    <dbReference type="NCBI Taxonomy" id="1077936"/>
    <lineage>
        <taxon>Bacteria</taxon>
        <taxon>Pseudomonadati</taxon>
        <taxon>Bacteroidota</taxon>
        <taxon>Cytophagia</taxon>
        <taxon>Cytophagales</taxon>
        <taxon>Hymenobacteraceae</taxon>
        <taxon>Pontibacter</taxon>
    </lineage>
</organism>
<dbReference type="FunFam" id="3.40.50.720:FF:000084">
    <property type="entry name" value="Short-chain dehydrogenase reductase"/>
    <property type="match status" value="1"/>
</dbReference>
<dbReference type="AlphaFoldDB" id="A0A1N7AUT6"/>
<dbReference type="InterPro" id="IPR002347">
    <property type="entry name" value="SDR_fam"/>
</dbReference>
<dbReference type="OrthoDB" id="9804104at2"/>
<dbReference type="RefSeq" id="WP_076423106.1">
    <property type="nucleotide sequence ID" value="NZ_FTNM01000006.1"/>
</dbReference>
<dbReference type="Pfam" id="PF13561">
    <property type="entry name" value="adh_short_C2"/>
    <property type="match status" value="1"/>
</dbReference>
<sequence length="262" mass="28646">MSRSLTDLFSLTGKVALVTGGYGHLGIAISLGLAEAGANVYVLGRSEEKFKEAFSEHGDLSLSFAYCDISDTKSVAAAFEQVQQEQGRVDVLVNNAFYSKGQQPEQLTDEEWAYGIDGNLNSVYRCIREVIPYLKQNGGRIINVSSMYGMVSPDFSIYDESPAFLNPPHYGAAKAGVLQLTRYFACYLGKYNITVNAVTPGPFPSEQVQENEVFVEQLKKKNPLGRIGKPDDLKGAFVYLASDASAFMTGQNMVLDGGWTAW</sequence>
<comment type="similarity">
    <text evidence="1">Belongs to the short-chain dehydrogenases/reductases (SDR) family.</text>
</comment>
<evidence type="ECO:0000313" key="3">
    <source>
        <dbReference type="Proteomes" id="UP000185924"/>
    </source>
</evidence>
<dbReference type="SUPFAM" id="SSF51735">
    <property type="entry name" value="NAD(P)-binding Rossmann-fold domains"/>
    <property type="match status" value="1"/>
</dbReference>
<dbReference type="EMBL" id="FTNM01000006">
    <property type="protein sequence ID" value="SIR42880.1"/>
    <property type="molecule type" value="Genomic_DNA"/>
</dbReference>
<name>A0A1N7AUT6_9BACT</name>
<dbReference type="PANTHER" id="PTHR42760">
    <property type="entry name" value="SHORT-CHAIN DEHYDROGENASES/REDUCTASES FAMILY MEMBER"/>
    <property type="match status" value="1"/>
</dbReference>
<protein>
    <submittedName>
        <fullName evidence="2">Gluconate 5-dehydrogenase</fullName>
    </submittedName>
</protein>
<evidence type="ECO:0000256" key="1">
    <source>
        <dbReference type="ARBA" id="ARBA00006484"/>
    </source>
</evidence>
<dbReference type="GO" id="GO:0030497">
    <property type="term" value="P:fatty acid elongation"/>
    <property type="evidence" value="ECO:0007669"/>
    <property type="project" value="TreeGrafter"/>
</dbReference>
<evidence type="ECO:0000313" key="2">
    <source>
        <dbReference type="EMBL" id="SIR42880.1"/>
    </source>
</evidence>
<dbReference type="STRING" id="1077936.SAMN05421545_3602"/>
<dbReference type="InterPro" id="IPR036291">
    <property type="entry name" value="NAD(P)-bd_dom_sf"/>
</dbReference>
<dbReference type="GO" id="GO:0016616">
    <property type="term" value="F:oxidoreductase activity, acting on the CH-OH group of donors, NAD or NADP as acceptor"/>
    <property type="evidence" value="ECO:0007669"/>
    <property type="project" value="TreeGrafter"/>
</dbReference>
<dbReference type="PRINTS" id="PR00080">
    <property type="entry name" value="SDRFAMILY"/>
</dbReference>
<dbReference type="Proteomes" id="UP000185924">
    <property type="component" value="Unassembled WGS sequence"/>
</dbReference>
<dbReference type="PRINTS" id="PR00081">
    <property type="entry name" value="GDHRDH"/>
</dbReference>
<gene>
    <name evidence="2" type="ORF">SAMN05421545_3602</name>
</gene>
<keyword evidence="3" id="KW-1185">Reference proteome</keyword>
<dbReference type="Gene3D" id="3.40.50.720">
    <property type="entry name" value="NAD(P)-binding Rossmann-like Domain"/>
    <property type="match status" value="1"/>
</dbReference>